<evidence type="ECO:0000256" key="1">
    <source>
        <dbReference type="SAM" id="MobiDB-lite"/>
    </source>
</evidence>
<organism evidence="2">
    <name type="scientific">Arundo donax</name>
    <name type="common">Giant reed</name>
    <name type="synonym">Donax arundinaceus</name>
    <dbReference type="NCBI Taxonomy" id="35708"/>
    <lineage>
        <taxon>Eukaryota</taxon>
        <taxon>Viridiplantae</taxon>
        <taxon>Streptophyta</taxon>
        <taxon>Embryophyta</taxon>
        <taxon>Tracheophyta</taxon>
        <taxon>Spermatophyta</taxon>
        <taxon>Magnoliopsida</taxon>
        <taxon>Liliopsida</taxon>
        <taxon>Poales</taxon>
        <taxon>Poaceae</taxon>
        <taxon>PACMAD clade</taxon>
        <taxon>Arundinoideae</taxon>
        <taxon>Arundineae</taxon>
        <taxon>Arundo</taxon>
    </lineage>
</organism>
<sequence>MIASVPSVLAVDVLDAPLRLLCRLQSAEPPLQPLRRRTPTTIIPTGHRSTLTRRRPWAEHDVNGNLVVGGPGYIPMESMSPTLVAPPPPPDRTLTPPSPPCIYSTGFCTRHGWRSALPSSAMATANGTTGGTPLRSEMWSPARMLTPPHRALGMTSWPPGFIPTGGAVSGPPGLAPSGGSGGGTPRYMMAARTGALPFYPPVTFGDGPGRLPECHIWLTATPAANRRPGLISTSMPAANGLPNEHSNGLPNGINTGEASFPSSSSSDYTSR</sequence>
<dbReference type="AlphaFoldDB" id="A0A0A8YQ88"/>
<proteinExistence type="predicted"/>
<feature type="region of interest" description="Disordered" evidence="1">
    <location>
        <begin position="228"/>
        <end position="271"/>
    </location>
</feature>
<protein>
    <submittedName>
        <fullName evidence="2">Uncharacterized protein</fullName>
    </submittedName>
</protein>
<reference evidence="2" key="1">
    <citation type="submission" date="2014-09" db="EMBL/GenBank/DDBJ databases">
        <authorList>
            <person name="Magalhaes I.L.F."/>
            <person name="Oliveira U."/>
            <person name="Santos F.R."/>
            <person name="Vidigal T.H.D.A."/>
            <person name="Brescovit A.D."/>
            <person name="Santos A.J."/>
        </authorList>
    </citation>
    <scope>NUCLEOTIDE SEQUENCE</scope>
    <source>
        <tissue evidence="2">Shoot tissue taken approximately 20 cm above the soil surface</tissue>
    </source>
</reference>
<dbReference type="EMBL" id="GBRH01269932">
    <property type="protein sequence ID" value="JAD27963.1"/>
    <property type="molecule type" value="Transcribed_RNA"/>
</dbReference>
<reference evidence="2" key="2">
    <citation type="journal article" date="2015" name="Data Brief">
        <title>Shoot transcriptome of the giant reed, Arundo donax.</title>
        <authorList>
            <person name="Barrero R.A."/>
            <person name="Guerrero F.D."/>
            <person name="Moolhuijzen P."/>
            <person name="Goolsby J.A."/>
            <person name="Tidwell J."/>
            <person name="Bellgard S.E."/>
            <person name="Bellgard M.I."/>
        </authorList>
    </citation>
    <scope>NUCLEOTIDE SEQUENCE</scope>
    <source>
        <tissue evidence="2">Shoot tissue taken approximately 20 cm above the soil surface</tissue>
    </source>
</reference>
<evidence type="ECO:0000313" key="2">
    <source>
        <dbReference type="EMBL" id="JAD27963.1"/>
    </source>
</evidence>
<name>A0A0A8YQ88_ARUDO</name>
<feature type="compositionally biased region" description="Low complexity" evidence="1">
    <location>
        <begin position="259"/>
        <end position="271"/>
    </location>
</feature>
<feature type="compositionally biased region" description="Polar residues" evidence="1">
    <location>
        <begin position="244"/>
        <end position="257"/>
    </location>
</feature>
<accession>A0A0A8YQ88</accession>